<reference evidence="1" key="1">
    <citation type="journal article" date="2019" name="bioRxiv">
        <title>The Genome of the Zebra Mussel, Dreissena polymorpha: A Resource for Invasive Species Research.</title>
        <authorList>
            <person name="McCartney M.A."/>
            <person name="Auch B."/>
            <person name="Kono T."/>
            <person name="Mallez S."/>
            <person name="Zhang Y."/>
            <person name="Obille A."/>
            <person name="Becker A."/>
            <person name="Abrahante J.E."/>
            <person name="Garbe J."/>
            <person name="Badalamenti J.P."/>
            <person name="Herman A."/>
            <person name="Mangelson H."/>
            <person name="Liachko I."/>
            <person name="Sullivan S."/>
            <person name="Sone E.D."/>
            <person name="Koren S."/>
            <person name="Silverstein K.A.T."/>
            <person name="Beckman K.B."/>
            <person name="Gohl D.M."/>
        </authorList>
    </citation>
    <scope>NUCLEOTIDE SEQUENCE</scope>
    <source>
        <strain evidence="1">Duluth1</strain>
        <tissue evidence="1">Whole animal</tissue>
    </source>
</reference>
<proteinExistence type="predicted"/>
<comment type="caution">
    <text evidence="1">The sequence shown here is derived from an EMBL/GenBank/DDBJ whole genome shotgun (WGS) entry which is preliminary data.</text>
</comment>
<gene>
    <name evidence="1" type="ORF">DPMN_137482</name>
</gene>
<name>A0A9D4JGG0_DREPO</name>
<protein>
    <submittedName>
        <fullName evidence="1">Uncharacterized protein</fullName>
    </submittedName>
</protein>
<accession>A0A9D4JGG0</accession>
<organism evidence="1 2">
    <name type="scientific">Dreissena polymorpha</name>
    <name type="common">Zebra mussel</name>
    <name type="synonym">Mytilus polymorpha</name>
    <dbReference type="NCBI Taxonomy" id="45954"/>
    <lineage>
        <taxon>Eukaryota</taxon>
        <taxon>Metazoa</taxon>
        <taxon>Spiralia</taxon>
        <taxon>Lophotrochozoa</taxon>
        <taxon>Mollusca</taxon>
        <taxon>Bivalvia</taxon>
        <taxon>Autobranchia</taxon>
        <taxon>Heteroconchia</taxon>
        <taxon>Euheterodonta</taxon>
        <taxon>Imparidentia</taxon>
        <taxon>Neoheterodontei</taxon>
        <taxon>Myida</taxon>
        <taxon>Dreissenoidea</taxon>
        <taxon>Dreissenidae</taxon>
        <taxon>Dreissena</taxon>
    </lineage>
</organism>
<reference evidence="1" key="2">
    <citation type="submission" date="2020-11" db="EMBL/GenBank/DDBJ databases">
        <authorList>
            <person name="McCartney M.A."/>
            <person name="Auch B."/>
            <person name="Kono T."/>
            <person name="Mallez S."/>
            <person name="Becker A."/>
            <person name="Gohl D.M."/>
            <person name="Silverstein K.A.T."/>
            <person name="Koren S."/>
            <person name="Bechman K.B."/>
            <person name="Herman A."/>
            <person name="Abrahante J.E."/>
            <person name="Garbe J."/>
        </authorList>
    </citation>
    <scope>NUCLEOTIDE SEQUENCE</scope>
    <source>
        <strain evidence="1">Duluth1</strain>
        <tissue evidence="1">Whole animal</tissue>
    </source>
</reference>
<evidence type="ECO:0000313" key="1">
    <source>
        <dbReference type="EMBL" id="KAH3809119.1"/>
    </source>
</evidence>
<dbReference type="AlphaFoldDB" id="A0A9D4JGG0"/>
<dbReference type="EMBL" id="JAIWYP010000006">
    <property type="protein sequence ID" value="KAH3809119.1"/>
    <property type="molecule type" value="Genomic_DNA"/>
</dbReference>
<evidence type="ECO:0000313" key="2">
    <source>
        <dbReference type="Proteomes" id="UP000828390"/>
    </source>
</evidence>
<sequence>MKNFRPKRIHGGRVLGGPRGVSLFSDARRQTSEFTTVLVHPCHCLDHDFSRACPGRPVAECPIEAAAAAAAASHRRPSASPAAVLSDAAAARNSRQTSEFTTVLVHPCHCLDHDFSRACPGRPVAECPIEAAAVAGAASHRRPSASPAAVLSDAAAARNSSSCNNKKKTLGAGGH</sequence>
<keyword evidence="2" id="KW-1185">Reference proteome</keyword>
<dbReference type="Proteomes" id="UP000828390">
    <property type="component" value="Unassembled WGS sequence"/>
</dbReference>